<evidence type="ECO:0000256" key="2">
    <source>
        <dbReference type="ARBA" id="ARBA00011883"/>
    </source>
</evidence>
<dbReference type="UniPathway" id="UPA00655">
    <property type="reaction ID" value="UER00711"/>
</dbReference>
<dbReference type="SUPFAM" id="SSF52096">
    <property type="entry name" value="ClpP/crotonase"/>
    <property type="match status" value="1"/>
</dbReference>
<dbReference type="InterPro" id="IPR001095">
    <property type="entry name" value="Acetyl_CoA_COase_a_su"/>
</dbReference>
<gene>
    <name evidence="13" type="ORF">A45J_1236</name>
</gene>
<feature type="domain" description="CoA carboxyltransferase C-terminal" evidence="12">
    <location>
        <begin position="38"/>
        <end position="297"/>
    </location>
</feature>
<dbReference type="PANTHER" id="PTHR42853">
    <property type="entry name" value="ACETYL-COENZYME A CARBOXYLASE CARBOXYL TRANSFERASE SUBUNIT ALPHA"/>
    <property type="match status" value="1"/>
</dbReference>
<dbReference type="PANTHER" id="PTHR42853:SF3">
    <property type="entry name" value="ACETYL-COENZYME A CARBOXYLASE CARBOXYL TRANSFERASE SUBUNIT ALPHA, CHLOROPLASTIC"/>
    <property type="match status" value="1"/>
</dbReference>
<keyword evidence="6" id="KW-0276">Fatty acid metabolism</keyword>
<dbReference type="NCBIfam" id="NF041504">
    <property type="entry name" value="AccA_sub"/>
    <property type="match status" value="1"/>
</dbReference>
<reference evidence="13" key="1">
    <citation type="submission" date="2019-10" db="EMBL/GenBank/DDBJ databases">
        <title>Metagenomic sequencing of thiosulfate-disproportionating enrichment culture.</title>
        <authorList>
            <person name="Umezawa K."/>
            <person name="Kojima H."/>
            <person name="Fukui M."/>
        </authorList>
    </citation>
    <scope>NUCLEOTIDE SEQUENCE</scope>
    <source>
        <strain evidence="13">45J</strain>
    </source>
</reference>
<name>A0A5J4L2K4_9ZZZZ</name>
<keyword evidence="7" id="KW-0067">ATP-binding</keyword>
<dbReference type="Gene3D" id="3.90.226.10">
    <property type="entry name" value="2-enoyl-CoA Hydratase, Chain A, domain 1"/>
    <property type="match status" value="1"/>
</dbReference>
<keyword evidence="9" id="KW-0275">Fatty acid biosynthesis</keyword>
<evidence type="ECO:0000256" key="11">
    <source>
        <dbReference type="SAM" id="Coils"/>
    </source>
</evidence>
<sequence>MGYYLDFEKPLEELETKIEELKKLSDGTEIDIASEIKRLEKKAKELRIEIFSNLTPWQKTMIARHPERPYTLDYISMIADDFIELHGDRRFADDPAIVGGVGKINGISMVIIGHQKGRGTKERIYRNFGQPNPEGYRKALRLMKLAERFRMPIVTFIDTPGAYPGIGAEERGQAEAIATNLMEMSRLRTPIVSIVIGEGGSGGALALSVADRLYMLEHSVYSVISPEGCAAILWRKGGELTPDDFSKAAEALKLTADDLKSFKIIDDIIAEPLGGAHREPEVTAKNILEFISKALETLQQKSPSKLIEERYKKMRKIGSLISSTPST</sequence>
<comment type="caution">
    <text evidence="13">The sequence shown here is derived from an EMBL/GenBank/DDBJ whole genome shotgun (WGS) entry which is preliminary data.</text>
</comment>
<dbReference type="PRINTS" id="PR01069">
    <property type="entry name" value="ACCCTRFRASEA"/>
</dbReference>
<dbReference type="GO" id="GO:0016743">
    <property type="term" value="F:carboxyl- or carbamoyltransferase activity"/>
    <property type="evidence" value="ECO:0007669"/>
    <property type="project" value="InterPro"/>
</dbReference>
<evidence type="ECO:0000256" key="4">
    <source>
        <dbReference type="ARBA" id="ARBA00022679"/>
    </source>
</evidence>
<keyword evidence="11" id="KW-0175">Coiled coil</keyword>
<dbReference type="EMBL" id="BLAB01000001">
    <property type="protein sequence ID" value="GER93492.1"/>
    <property type="molecule type" value="Genomic_DNA"/>
</dbReference>
<evidence type="ECO:0000256" key="10">
    <source>
        <dbReference type="ARBA" id="ARBA00049152"/>
    </source>
</evidence>
<evidence type="ECO:0000256" key="6">
    <source>
        <dbReference type="ARBA" id="ARBA00022832"/>
    </source>
</evidence>
<feature type="coiled-coil region" evidence="11">
    <location>
        <begin position="4"/>
        <end position="49"/>
    </location>
</feature>
<comment type="catalytic activity">
    <reaction evidence="10">
        <text>N(6)-carboxybiotinyl-L-lysyl-[protein] + acetyl-CoA = N(6)-biotinyl-L-lysyl-[protein] + malonyl-CoA</text>
        <dbReference type="Rhea" id="RHEA:54728"/>
        <dbReference type="Rhea" id="RHEA-COMP:10505"/>
        <dbReference type="Rhea" id="RHEA-COMP:10506"/>
        <dbReference type="ChEBI" id="CHEBI:57288"/>
        <dbReference type="ChEBI" id="CHEBI:57384"/>
        <dbReference type="ChEBI" id="CHEBI:83144"/>
        <dbReference type="ChEBI" id="CHEBI:83145"/>
        <dbReference type="EC" id="2.1.3.15"/>
    </reaction>
</comment>
<accession>A0A5J4L2K4</accession>
<dbReference type="EC" id="2.1.3.15" evidence="2"/>
<keyword evidence="4 13" id="KW-0808">Transferase</keyword>
<dbReference type="HAMAP" id="MF_00823">
    <property type="entry name" value="AcetylCoA_CT_alpha"/>
    <property type="match status" value="1"/>
</dbReference>
<evidence type="ECO:0000256" key="5">
    <source>
        <dbReference type="ARBA" id="ARBA00022741"/>
    </source>
</evidence>
<keyword evidence="5" id="KW-0547">Nucleotide-binding</keyword>
<dbReference type="Pfam" id="PF03255">
    <property type="entry name" value="ACCA"/>
    <property type="match status" value="1"/>
</dbReference>
<evidence type="ECO:0000256" key="3">
    <source>
        <dbReference type="ARBA" id="ARBA00022516"/>
    </source>
</evidence>
<evidence type="ECO:0000256" key="9">
    <source>
        <dbReference type="ARBA" id="ARBA00023160"/>
    </source>
</evidence>
<protein>
    <recommendedName>
        <fullName evidence="2">acetyl-CoA carboxytransferase</fullName>
        <ecNumber evidence="2">2.1.3.15</ecNumber>
    </recommendedName>
</protein>
<organism evidence="13">
    <name type="scientific">hot springs metagenome</name>
    <dbReference type="NCBI Taxonomy" id="433727"/>
    <lineage>
        <taxon>unclassified sequences</taxon>
        <taxon>metagenomes</taxon>
        <taxon>ecological metagenomes</taxon>
    </lineage>
</organism>
<keyword evidence="8" id="KW-0443">Lipid metabolism</keyword>
<evidence type="ECO:0000256" key="7">
    <source>
        <dbReference type="ARBA" id="ARBA00022840"/>
    </source>
</evidence>
<dbReference type="PROSITE" id="PS50989">
    <property type="entry name" value="COA_CT_CTER"/>
    <property type="match status" value="1"/>
</dbReference>
<dbReference type="AlphaFoldDB" id="A0A5J4L2K4"/>
<dbReference type="InterPro" id="IPR011763">
    <property type="entry name" value="COA_CT_C"/>
</dbReference>
<evidence type="ECO:0000313" key="13">
    <source>
        <dbReference type="EMBL" id="GER93492.1"/>
    </source>
</evidence>
<evidence type="ECO:0000256" key="1">
    <source>
        <dbReference type="ARBA" id="ARBA00004956"/>
    </source>
</evidence>
<proteinExistence type="inferred from homology"/>
<evidence type="ECO:0000259" key="12">
    <source>
        <dbReference type="PROSITE" id="PS50989"/>
    </source>
</evidence>
<dbReference type="GO" id="GO:0003989">
    <property type="term" value="F:acetyl-CoA carboxylase activity"/>
    <property type="evidence" value="ECO:0007669"/>
    <property type="project" value="InterPro"/>
</dbReference>
<dbReference type="GO" id="GO:0006633">
    <property type="term" value="P:fatty acid biosynthetic process"/>
    <property type="evidence" value="ECO:0007669"/>
    <property type="project" value="UniProtKB-KW"/>
</dbReference>
<dbReference type="NCBIfam" id="NF004344">
    <property type="entry name" value="PRK05724.1"/>
    <property type="match status" value="1"/>
</dbReference>
<dbReference type="GO" id="GO:0009317">
    <property type="term" value="C:acetyl-CoA carboxylase complex"/>
    <property type="evidence" value="ECO:0007669"/>
    <property type="project" value="InterPro"/>
</dbReference>
<dbReference type="GO" id="GO:0005524">
    <property type="term" value="F:ATP binding"/>
    <property type="evidence" value="ECO:0007669"/>
    <property type="project" value="UniProtKB-KW"/>
</dbReference>
<dbReference type="InterPro" id="IPR029045">
    <property type="entry name" value="ClpP/crotonase-like_dom_sf"/>
</dbReference>
<evidence type="ECO:0000256" key="8">
    <source>
        <dbReference type="ARBA" id="ARBA00023098"/>
    </source>
</evidence>
<dbReference type="NCBIfam" id="TIGR00513">
    <property type="entry name" value="accA"/>
    <property type="match status" value="1"/>
</dbReference>
<dbReference type="GO" id="GO:2001295">
    <property type="term" value="P:malonyl-CoA biosynthetic process"/>
    <property type="evidence" value="ECO:0007669"/>
    <property type="project" value="UniProtKB-UniPathway"/>
</dbReference>
<keyword evidence="3" id="KW-0444">Lipid biosynthesis</keyword>
<comment type="pathway">
    <text evidence="1">Lipid metabolism; malonyl-CoA biosynthesis; malonyl-CoA from acetyl-CoA: step 1/1.</text>
</comment>